<gene>
    <name evidence="5" type="ORF">EGW08_010839</name>
</gene>
<dbReference type="PANTHER" id="PTHR23003:SF3">
    <property type="entry name" value="FI21236P1-RELATED"/>
    <property type="match status" value="1"/>
</dbReference>
<feature type="region of interest" description="Disordered" evidence="3">
    <location>
        <begin position="413"/>
        <end position="439"/>
    </location>
</feature>
<dbReference type="AlphaFoldDB" id="A0A3S0ZMS4"/>
<dbReference type="PROSITE" id="PS50102">
    <property type="entry name" value="RRM"/>
    <property type="match status" value="3"/>
</dbReference>
<feature type="domain" description="RRM" evidence="4">
    <location>
        <begin position="472"/>
        <end position="548"/>
    </location>
</feature>
<dbReference type="InterPro" id="IPR050374">
    <property type="entry name" value="RRT5_SRSF_SR"/>
</dbReference>
<evidence type="ECO:0000259" key="4">
    <source>
        <dbReference type="PROSITE" id="PS50102"/>
    </source>
</evidence>
<dbReference type="OrthoDB" id="610462at2759"/>
<dbReference type="InterPro" id="IPR000504">
    <property type="entry name" value="RRM_dom"/>
</dbReference>
<feature type="region of interest" description="Disordered" evidence="3">
    <location>
        <begin position="1"/>
        <end position="35"/>
    </location>
</feature>
<accession>A0A3S0ZMS4</accession>
<evidence type="ECO:0000313" key="5">
    <source>
        <dbReference type="EMBL" id="RUS81401.1"/>
    </source>
</evidence>
<dbReference type="InterPro" id="IPR035979">
    <property type="entry name" value="RBD_domain_sf"/>
</dbReference>
<protein>
    <recommendedName>
        <fullName evidence="4">RRM domain-containing protein</fullName>
    </recommendedName>
</protein>
<organism evidence="5 6">
    <name type="scientific">Elysia chlorotica</name>
    <name type="common">Eastern emerald elysia</name>
    <name type="synonym">Sea slug</name>
    <dbReference type="NCBI Taxonomy" id="188477"/>
    <lineage>
        <taxon>Eukaryota</taxon>
        <taxon>Metazoa</taxon>
        <taxon>Spiralia</taxon>
        <taxon>Lophotrochozoa</taxon>
        <taxon>Mollusca</taxon>
        <taxon>Gastropoda</taxon>
        <taxon>Heterobranchia</taxon>
        <taxon>Euthyneura</taxon>
        <taxon>Panpulmonata</taxon>
        <taxon>Sacoglossa</taxon>
        <taxon>Placobranchoidea</taxon>
        <taxon>Plakobranchidae</taxon>
        <taxon>Elysia</taxon>
    </lineage>
</organism>
<feature type="domain" description="RRM" evidence="4">
    <location>
        <begin position="165"/>
        <end position="242"/>
    </location>
</feature>
<reference evidence="5 6" key="1">
    <citation type="submission" date="2019-01" db="EMBL/GenBank/DDBJ databases">
        <title>A draft genome assembly of the solar-powered sea slug Elysia chlorotica.</title>
        <authorList>
            <person name="Cai H."/>
            <person name="Li Q."/>
            <person name="Fang X."/>
            <person name="Li J."/>
            <person name="Curtis N.E."/>
            <person name="Altenburger A."/>
            <person name="Shibata T."/>
            <person name="Feng M."/>
            <person name="Maeda T."/>
            <person name="Schwartz J.A."/>
            <person name="Shigenobu S."/>
            <person name="Lundholm N."/>
            <person name="Nishiyama T."/>
            <person name="Yang H."/>
            <person name="Hasebe M."/>
            <person name="Li S."/>
            <person name="Pierce S.K."/>
            <person name="Wang J."/>
        </authorList>
    </citation>
    <scope>NUCLEOTIDE SEQUENCE [LARGE SCALE GENOMIC DNA]</scope>
    <source>
        <strain evidence="5">EC2010</strain>
        <tissue evidence="5">Whole organism of an adult</tissue>
    </source>
</reference>
<dbReference type="Gene3D" id="3.30.70.330">
    <property type="match status" value="3"/>
</dbReference>
<dbReference type="SMART" id="SM00360">
    <property type="entry name" value="RRM"/>
    <property type="match status" value="3"/>
</dbReference>
<proteinExistence type="predicted"/>
<keyword evidence="6" id="KW-1185">Reference proteome</keyword>
<evidence type="ECO:0000256" key="1">
    <source>
        <dbReference type="ARBA" id="ARBA00022884"/>
    </source>
</evidence>
<comment type="caution">
    <text evidence="5">The sequence shown here is derived from an EMBL/GenBank/DDBJ whole genome shotgun (WGS) entry which is preliminary data.</text>
</comment>
<sequence length="548" mass="59271">MAEPKAERVRSRSRSPARRSRSRSRSPRRRNDRPRTFMGGRRVVVRNIPYEVRWQELKDMFRKDIGDVTYVEMLETPDGKPKGVAVVEFRDPEHAKKAIDEYHQKKIHDRAIIVREEREKDRQEFMQHNNMRDQGNMGPGMGMGVPPGVNPQILQQLGIEPPITNTVFVANLDYKVTWWKLKDVFKLAGNVIKAEIKEDKNGKSRGMGVVVFEHPMEAVQAVSMFNGQVLYDRNMIVRIDKGPEPDKPKLPSGLKSIGMGLGSGGAPLTNISQMGPGNMDSFLKPDMGLGGGSGLLGMNNLGGGALGNSGLGLLGSGLGNNSDMGLSGFGGLGGGLSGMGLGLGGSNSLNMGAGGGGMGSMPDLGLGNLGGGSKMGNMSDNYMGMGNAGSNFNGSNNLSGLGGLGPSLSSLSGGLGGMGVPDRMGNSDRHGLGDRGDRMVGMDRMMDKLRDNRDMRDGRDDGGRRITRPDNCTVVVKNLPYSVNWQALKEHFRDAGDVKFAEIVMDKGRSTGVGYVRFSNEGDAQRAINLFHRSRLERRNIDVNLHRN</sequence>
<dbReference type="Pfam" id="PF00076">
    <property type="entry name" value="RRM_1"/>
    <property type="match status" value="3"/>
</dbReference>
<dbReference type="EMBL" id="RQTK01000339">
    <property type="protein sequence ID" value="RUS81401.1"/>
    <property type="molecule type" value="Genomic_DNA"/>
</dbReference>
<keyword evidence="1 2" id="KW-0694">RNA-binding</keyword>
<dbReference type="GO" id="GO:0005737">
    <property type="term" value="C:cytoplasm"/>
    <property type="evidence" value="ECO:0007669"/>
    <property type="project" value="TreeGrafter"/>
</dbReference>
<dbReference type="GO" id="GO:0003729">
    <property type="term" value="F:mRNA binding"/>
    <property type="evidence" value="ECO:0007669"/>
    <property type="project" value="TreeGrafter"/>
</dbReference>
<evidence type="ECO:0000256" key="3">
    <source>
        <dbReference type="SAM" id="MobiDB-lite"/>
    </source>
</evidence>
<dbReference type="GO" id="GO:1990904">
    <property type="term" value="C:ribonucleoprotein complex"/>
    <property type="evidence" value="ECO:0007669"/>
    <property type="project" value="TreeGrafter"/>
</dbReference>
<dbReference type="SUPFAM" id="SSF54928">
    <property type="entry name" value="RNA-binding domain, RBD"/>
    <property type="match status" value="3"/>
</dbReference>
<dbReference type="FunFam" id="3.30.70.330:FF:000034">
    <property type="entry name" value="heterogeneous nuclear ribonucleoprotein M isoform X1"/>
    <property type="match status" value="2"/>
</dbReference>
<evidence type="ECO:0000256" key="2">
    <source>
        <dbReference type="PROSITE-ProRule" id="PRU00176"/>
    </source>
</evidence>
<evidence type="ECO:0000313" key="6">
    <source>
        <dbReference type="Proteomes" id="UP000271974"/>
    </source>
</evidence>
<feature type="compositionally biased region" description="Basic residues" evidence="3">
    <location>
        <begin position="11"/>
        <end position="32"/>
    </location>
</feature>
<dbReference type="STRING" id="188477.A0A3S0ZMS4"/>
<dbReference type="PANTHER" id="PTHR23003">
    <property type="entry name" value="RNA RECOGNITION MOTIF RRM DOMAIN CONTAINING PROTEIN"/>
    <property type="match status" value="1"/>
</dbReference>
<feature type="domain" description="RRM" evidence="4">
    <location>
        <begin position="41"/>
        <end position="119"/>
    </location>
</feature>
<feature type="compositionally biased region" description="Basic and acidic residues" evidence="3">
    <location>
        <begin position="1"/>
        <end position="10"/>
    </location>
</feature>
<dbReference type="GO" id="GO:0005634">
    <property type="term" value="C:nucleus"/>
    <property type="evidence" value="ECO:0007669"/>
    <property type="project" value="TreeGrafter"/>
</dbReference>
<dbReference type="Proteomes" id="UP000271974">
    <property type="component" value="Unassembled WGS sequence"/>
</dbReference>
<dbReference type="InterPro" id="IPR012677">
    <property type="entry name" value="Nucleotide-bd_a/b_plait_sf"/>
</dbReference>
<feature type="compositionally biased region" description="Basic and acidic residues" evidence="3">
    <location>
        <begin position="425"/>
        <end position="439"/>
    </location>
</feature>
<name>A0A3S0ZMS4_ELYCH</name>